<evidence type="ECO:0000313" key="3">
    <source>
        <dbReference type="Proteomes" id="UP000244855"/>
    </source>
</evidence>
<dbReference type="InterPro" id="IPR036188">
    <property type="entry name" value="FAD/NAD-bd_sf"/>
</dbReference>
<organism evidence="2 3">
    <name type="scientific">Periconia macrospinosa</name>
    <dbReference type="NCBI Taxonomy" id="97972"/>
    <lineage>
        <taxon>Eukaryota</taxon>
        <taxon>Fungi</taxon>
        <taxon>Dikarya</taxon>
        <taxon>Ascomycota</taxon>
        <taxon>Pezizomycotina</taxon>
        <taxon>Dothideomycetes</taxon>
        <taxon>Pleosporomycetidae</taxon>
        <taxon>Pleosporales</taxon>
        <taxon>Massarineae</taxon>
        <taxon>Periconiaceae</taxon>
        <taxon>Periconia</taxon>
    </lineage>
</organism>
<dbReference type="PANTHER" id="PTHR13847">
    <property type="entry name" value="SARCOSINE DEHYDROGENASE-RELATED"/>
    <property type="match status" value="1"/>
</dbReference>
<dbReference type="STRING" id="97972.A0A2V1CZU9"/>
<gene>
    <name evidence="2" type="ORF">DM02DRAFT_647370</name>
</gene>
<dbReference type="Pfam" id="PF01266">
    <property type="entry name" value="DAO"/>
    <property type="match status" value="1"/>
</dbReference>
<sequence length="494" mass="53097">MPSRSRIPVGPPISNPLPSYWTSPKSPLSATIEPSTASPSTPYDYAIIGSGISGTLTAYNLLLSHPGSRIILLDAREICNGATGRNGGHTKAGELGTEEALKIVRLEWENIRATHGLAKELGIKYGGRMCNTVDLVYDAATFEAGKKGIEALREDVRAEEKERGNMAWYEVYEGMDGVKQKFWTAERNANSAVAGDGPCAGASECVAGQENAYRFTTGVLKECVRMGLELAANTPVHDVRLAEEGGRNGKHRYDVCTQYGVIPAQTVVLATNAYTPYLLKKLQGAIVPMRGQITAQKPPRTAKHPSVLTHTYSFIYKDGYEYMVPTQLEDGGQHIVIGGGLGRLPGGGPTEFGTVDDSCLNKELSTYLCGTVAGYFGHPDGAADGKNEGDSYETVAEWTGIMGATADGRPFVGEVPGKEGMWAAVGFNGHGMVLCLKSAEALVKMIRGEGSMEGLEWFPKSFLITEERLAKCEFRGRTDMSIPETGEKPVAAER</sequence>
<reference evidence="2 3" key="1">
    <citation type="journal article" date="2018" name="Sci. Rep.">
        <title>Comparative genomics provides insights into the lifestyle and reveals functional heterogeneity of dark septate endophytic fungi.</title>
        <authorList>
            <person name="Knapp D.G."/>
            <person name="Nemeth J.B."/>
            <person name="Barry K."/>
            <person name="Hainaut M."/>
            <person name="Henrissat B."/>
            <person name="Johnson J."/>
            <person name="Kuo A."/>
            <person name="Lim J.H.P."/>
            <person name="Lipzen A."/>
            <person name="Nolan M."/>
            <person name="Ohm R.A."/>
            <person name="Tamas L."/>
            <person name="Grigoriev I.V."/>
            <person name="Spatafora J.W."/>
            <person name="Nagy L.G."/>
            <person name="Kovacs G.M."/>
        </authorList>
    </citation>
    <scope>NUCLEOTIDE SEQUENCE [LARGE SCALE GENOMIC DNA]</scope>
    <source>
        <strain evidence="2 3">DSE2036</strain>
    </source>
</reference>
<proteinExistence type="predicted"/>
<dbReference type="GO" id="GO:0005737">
    <property type="term" value="C:cytoplasm"/>
    <property type="evidence" value="ECO:0007669"/>
    <property type="project" value="TreeGrafter"/>
</dbReference>
<dbReference type="SUPFAM" id="SSF51905">
    <property type="entry name" value="FAD/NAD(P)-binding domain"/>
    <property type="match status" value="1"/>
</dbReference>
<dbReference type="Proteomes" id="UP000244855">
    <property type="component" value="Unassembled WGS sequence"/>
</dbReference>
<dbReference type="PANTHER" id="PTHR13847:SF284">
    <property type="entry name" value="FAD DEPENDENT OXIDOREDUCTASE DOMAIN-CONTAINING PROTEIN"/>
    <property type="match status" value="1"/>
</dbReference>
<evidence type="ECO:0000259" key="1">
    <source>
        <dbReference type="Pfam" id="PF01266"/>
    </source>
</evidence>
<keyword evidence="3" id="KW-1185">Reference proteome</keyword>
<name>A0A2V1CZU9_9PLEO</name>
<feature type="domain" description="FAD dependent oxidoreductase" evidence="1">
    <location>
        <begin position="44"/>
        <end position="444"/>
    </location>
</feature>
<dbReference type="OrthoDB" id="429143at2759"/>
<dbReference type="EMBL" id="KZ805917">
    <property type="protein sequence ID" value="PVH91241.1"/>
    <property type="molecule type" value="Genomic_DNA"/>
</dbReference>
<dbReference type="Gene3D" id="3.50.50.60">
    <property type="entry name" value="FAD/NAD(P)-binding domain"/>
    <property type="match status" value="1"/>
</dbReference>
<dbReference type="Gene3D" id="3.30.9.10">
    <property type="entry name" value="D-Amino Acid Oxidase, subunit A, domain 2"/>
    <property type="match status" value="1"/>
</dbReference>
<dbReference type="AlphaFoldDB" id="A0A2V1CZU9"/>
<protein>
    <submittedName>
        <fullName evidence="2">FAD dependent oxidoreductase-like protein</fullName>
    </submittedName>
</protein>
<accession>A0A2V1CZU9</accession>
<dbReference type="InterPro" id="IPR006076">
    <property type="entry name" value="FAD-dep_OxRdtase"/>
</dbReference>
<evidence type="ECO:0000313" key="2">
    <source>
        <dbReference type="EMBL" id="PVH91241.1"/>
    </source>
</evidence>